<feature type="compositionally biased region" description="Polar residues" evidence="1">
    <location>
        <begin position="50"/>
        <end position="63"/>
    </location>
</feature>
<sequence length="63" mass="6240">MAGLAILVLGVFAAVAVLLVTPRDADDGVDDPESGGVDGIQSPRSAERSVGTSRDNSPTGMAG</sequence>
<protein>
    <submittedName>
        <fullName evidence="2">Uncharacterized protein</fullName>
    </submittedName>
</protein>
<evidence type="ECO:0000313" key="3">
    <source>
        <dbReference type="Proteomes" id="UP000569329"/>
    </source>
</evidence>
<gene>
    <name evidence="2" type="ORF">FHX42_005074</name>
</gene>
<organism evidence="2 3">
    <name type="scientific">Halosaccharopolyspora lacisalsi</name>
    <dbReference type="NCBI Taxonomy" id="1000566"/>
    <lineage>
        <taxon>Bacteria</taxon>
        <taxon>Bacillati</taxon>
        <taxon>Actinomycetota</taxon>
        <taxon>Actinomycetes</taxon>
        <taxon>Pseudonocardiales</taxon>
        <taxon>Pseudonocardiaceae</taxon>
        <taxon>Halosaccharopolyspora</taxon>
    </lineage>
</organism>
<dbReference type="AlphaFoldDB" id="A0A839E486"/>
<evidence type="ECO:0000313" key="2">
    <source>
        <dbReference type="EMBL" id="MBA8827669.1"/>
    </source>
</evidence>
<comment type="caution">
    <text evidence="2">The sequence shown here is derived from an EMBL/GenBank/DDBJ whole genome shotgun (WGS) entry which is preliminary data.</text>
</comment>
<feature type="region of interest" description="Disordered" evidence="1">
    <location>
        <begin position="23"/>
        <end position="63"/>
    </location>
</feature>
<dbReference type="RefSeq" id="WP_182546835.1">
    <property type="nucleotide sequence ID" value="NZ_JACGWZ010000009.1"/>
</dbReference>
<reference evidence="2 3" key="1">
    <citation type="submission" date="2020-07" db="EMBL/GenBank/DDBJ databases">
        <title>Sequencing the genomes of 1000 actinobacteria strains.</title>
        <authorList>
            <person name="Klenk H.-P."/>
        </authorList>
    </citation>
    <scope>NUCLEOTIDE SEQUENCE [LARGE SCALE GENOMIC DNA]</scope>
    <source>
        <strain evidence="2 3">DSM 45975</strain>
    </source>
</reference>
<keyword evidence="3" id="KW-1185">Reference proteome</keyword>
<dbReference type="Proteomes" id="UP000569329">
    <property type="component" value="Unassembled WGS sequence"/>
</dbReference>
<dbReference type="EMBL" id="JACGWZ010000009">
    <property type="protein sequence ID" value="MBA8827669.1"/>
    <property type="molecule type" value="Genomic_DNA"/>
</dbReference>
<name>A0A839E486_9PSEU</name>
<evidence type="ECO:0000256" key="1">
    <source>
        <dbReference type="SAM" id="MobiDB-lite"/>
    </source>
</evidence>
<accession>A0A839E486</accession>
<proteinExistence type="predicted"/>